<reference evidence="2" key="1">
    <citation type="submission" date="2021-01" db="EMBL/GenBank/DDBJ databases">
        <authorList>
            <consortium name="Genoscope - CEA"/>
            <person name="William W."/>
        </authorList>
    </citation>
    <scope>NUCLEOTIDE SEQUENCE</scope>
</reference>
<dbReference type="EMBL" id="HG994361">
    <property type="protein sequence ID" value="CAF2168366.1"/>
    <property type="molecule type" value="Genomic_DNA"/>
</dbReference>
<gene>
    <name evidence="2" type="ORF">DARMORV10_A07P21250.1</name>
</gene>
<feature type="compositionally biased region" description="Basic and acidic residues" evidence="1">
    <location>
        <begin position="49"/>
        <end position="154"/>
    </location>
</feature>
<proteinExistence type="predicted"/>
<feature type="compositionally biased region" description="Basic and acidic residues" evidence="1">
    <location>
        <begin position="192"/>
        <end position="205"/>
    </location>
</feature>
<dbReference type="AlphaFoldDB" id="A0A816YU29"/>
<evidence type="ECO:0000256" key="1">
    <source>
        <dbReference type="SAM" id="MobiDB-lite"/>
    </source>
</evidence>
<organism evidence="2">
    <name type="scientific">Brassica napus</name>
    <name type="common">Rape</name>
    <dbReference type="NCBI Taxonomy" id="3708"/>
    <lineage>
        <taxon>Eukaryota</taxon>
        <taxon>Viridiplantae</taxon>
        <taxon>Streptophyta</taxon>
        <taxon>Embryophyta</taxon>
        <taxon>Tracheophyta</taxon>
        <taxon>Spermatophyta</taxon>
        <taxon>Magnoliopsida</taxon>
        <taxon>eudicotyledons</taxon>
        <taxon>Gunneridae</taxon>
        <taxon>Pentapetalae</taxon>
        <taxon>rosids</taxon>
        <taxon>malvids</taxon>
        <taxon>Brassicales</taxon>
        <taxon>Brassicaceae</taxon>
        <taxon>Brassiceae</taxon>
        <taxon>Brassica</taxon>
    </lineage>
</organism>
<sequence length="216" mass="24632">PKRTSQIQEAQRPNQTKIEKGRKTQRGPNKTLVQRKPNKAATPATRNTPQRERDTCRKAGHDFTARKSPPERLSDHPPDTPEQDAKRDKPPRAIDRTLIEFHRHTGAKPEQRNRQQLEGRRRWFAIDRASDITEGRSSHRSQELTVSPKEERPPSSKKPPVPPRRTRTAGAISQPHHAEDAIMCRSQSLSTGDDRRKGSGEHQDKSQISSLPVKDR</sequence>
<feature type="compositionally biased region" description="Polar residues" evidence="1">
    <location>
        <begin position="1"/>
        <end position="16"/>
    </location>
</feature>
<feature type="region of interest" description="Disordered" evidence="1">
    <location>
        <begin position="1"/>
        <end position="216"/>
    </location>
</feature>
<accession>A0A816YU29</accession>
<feature type="non-terminal residue" evidence="2">
    <location>
        <position position="1"/>
    </location>
</feature>
<protein>
    <submittedName>
        <fullName evidence="2">(rape) hypothetical protein</fullName>
    </submittedName>
</protein>
<dbReference type="Proteomes" id="UP001295469">
    <property type="component" value="Chromosome A07"/>
</dbReference>
<name>A0A816YU29_BRANA</name>
<evidence type="ECO:0000313" key="2">
    <source>
        <dbReference type="EMBL" id="CAF2168366.1"/>
    </source>
</evidence>